<evidence type="ECO:0000256" key="1">
    <source>
        <dbReference type="SAM" id="Phobius"/>
    </source>
</evidence>
<proteinExistence type="predicted"/>
<reference evidence="2 3" key="1">
    <citation type="submission" date="2020-04" db="EMBL/GenBank/DDBJ databases">
        <title>Genomic insights into acetone-butanol-ethanol (ABE) fermentation by sequencing solventogenic clostridia strains.</title>
        <authorList>
            <person name="Brown S."/>
        </authorList>
    </citation>
    <scope>NUCLEOTIDE SEQUENCE [LARGE SCALE GENOMIC DNA]</scope>
    <source>
        <strain evidence="2 3">DJ011</strain>
    </source>
</reference>
<organism evidence="2 3">
    <name type="scientific">Clostridium tetanomorphum</name>
    <dbReference type="NCBI Taxonomy" id="1553"/>
    <lineage>
        <taxon>Bacteria</taxon>
        <taxon>Bacillati</taxon>
        <taxon>Bacillota</taxon>
        <taxon>Clostridia</taxon>
        <taxon>Eubacteriales</taxon>
        <taxon>Clostridiaceae</taxon>
        <taxon>Clostridium</taxon>
    </lineage>
</organism>
<keyword evidence="1" id="KW-1133">Transmembrane helix</keyword>
<dbReference type="Proteomes" id="UP000563151">
    <property type="component" value="Unassembled WGS sequence"/>
</dbReference>
<dbReference type="EMBL" id="JAAZWO010000019">
    <property type="protein sequence ID" value="MBC2398867.1"/>
    <property type="molecule type" value="Genomic_DNA"/>
</dbReference>
<gene>
    <name evidence="2" type="ORF">HGG79_13955</name>
</gene>
<feature type="transmembrane region" description="Helical" evidence="1">
    <location>
        <begin position="27"/>
        <end position="44"/>
    </location>
</feature>
<evidence type="ECO:0000313" key="2">
    <source>
        <dbReference type="EMBL" id="MBC2398867.1"/>
    </source>
</evidence>
<keyword evidence="1" id="KW-0472">Membrane</keyword>
<dbReference type="RefSeq" id="WP_035148508.1">
    <property type="nucleotide sequence ID" value="NZ_JAAZWO010000019.1"/>
</dbReference>
<sequence>MYDSGYNRLFWGMIFIIFDINLENINILPNFVGYILIYSALNILISQHEIYEKGKIPSMILIILTLKDIVYTGKDSLLSEQFQSINIFGMITGSIISIINIYLIYIICKGIYYLAIDRGMEKLKNSIEIGWKSYFIIATCMMYSIPFFLNFSRKFNIFVTILAMINLGIMIYLAVLFRRCRLSLKE</sequence>
<evidence type="ECO:0000313" key="3">
    <source>
        <dbReference type="Proteomes" id="UP000563151"/>
    </source>
</evidence>
<protein>
    <submittedName>
        <fullName evidence="2">Uncharacterized protein</fullName>
    </submittedName>
</protein>
<feature type="transmembrane region" description="Helical" evidence="1">
    <location>
        <begin position="155"/>
        <end position="177"/>
    </location>
</feature>
<dbReference type="AlphaFoldDB" id="A0A923E938"/>
<accession>A0A923E938</accession>
<feature type="transmembrane region" description="Helical" evidence="1">
    <location>
        <begin position="129"/>
        <end position="149"/>
    </location>
</feature>
<keyword evidence="3" id="KW-1185">Reference proteome</keyword>
<name>A0A923E938_CLOTT</name>
<feature type="transmembrane region" description="Helical" evidence="1">
    <location>
        <begin position="85"/>
        <end position="108"/>
    </location>
</feature>
<comment type="caution">
    <text evidence="2">The sequence shown here is derived from an EMBL/GenBank/DDBJ whole genome shotgun (WGS) entry which is preliminary data.</text>
</comment>
<keyword evidence="1" id="KW-0812">Transmembrane</keyword>